<dbReference type="Proteomes" id="UP001342314">
    <property type="component" value="Unassembled WGS sequence"/>
</dbReference>
<accession>A0AAV5GAZ0</accession>
<feature type="domain" description="ParB-like N-terminal" evidence="10">
    <location>
        <begin position="33"/>
        <end position="119"/>
    </location>
</feature>
<name>A0AAV5GAZ0_9BASI</name>
<evidence type="ECO:0000256" key="1">
    <source>
        <dbReference type="ARBA" id="ARBA00009609"/>
    </source>
</evidence>
<dbReference type="EMBL" id="BQKY01000005">
    <property type="protein sequence ID" value="GJN89720.1"/>
    <property type="molecule type" value="Genomic_DNA"/>
</dbReference>
<dbReference type="InterPro" id="IPR003115">
    <property type="entry name" value="ParB_N"/>
</dbReference>
<dbReference type="PANTHER" id="PTHR21348">
    <property type="match status" value="1"/>
</dbReference>
<organism evidence="11 12">
    <name type="scientific">Rhodotorula paludigena</name>
    <dbReference type="NCBI Taxonomy" id="86838"/>
    <lineage>
        <taxon>Eukaryota</taxon>
        <taxon>Fungi</taxon>
        <taxon>Dikarya</taxon>
        <taxon>Basidiomycota</taxon>
        <taxon>Pucciniomycotina</taxon>
        <taxon>Microbotryomycetes</taxon>
        <taxon>Sporidiobolales</taxon>
        <taxon>Sporidiobolaceae</taxon>
        <taxon>Rhodotorula</taxon>
    </lineage>
</organism>
<proteinExistence type="inferred from homology"/>
<evidence type="ECO:0000256" key="6">
    <source>
        <dbReference type="ARBA" id="ARBA00023002"/>
    </source>
</evidence>
<evidence type="ECO:0000313" key="12">
    <source>
        <dbReference type="Proteomes" id="UP001342314"/>
    </source>
</evidence>
<dbReference type="PANTHER" id="PTHR21348:SF2">
    <property type="entry name" value="SULFIREDOXIN-1"/>
    <property type="match status" value="1"/>
</dbReference>
<feature type="region of interest" description="Disordered" evidence="9">
    <location>
        <begin position="1"/>
        <end position="27"/>
    </location>
</feature>
<dbReference type="Gene3D" id="3.90.1530.10">
    <property type="entry name" value="Conserved hypothetical protein from pyrococcus furiosus pfu- 392566-001, ParB domain"/>
    <property type="match status" value="1"/>
</dbReference>
<keyword evidence="5" id="KW-0049">Antioxidant</keyword>
<evidence type="ECO:0000256" key="9">
    <source>
        <dbReference type="SAM" id="MobiDB-lite"/>
    </source>
</evidence>
<evidence type="ECO:0000256" key="8">
    <source>
        <dbReference type="ARBA" id="ARBA00047514"/>
    </source>
</evidence>
<evidence type="ECO:0000256" key="5">
    <source>
        <dbReference type="ARBA" id="ARBA00022862"/>
    </source>
</evidence>
<evidence type="ECO:0000256" key="2">
    <source>
        <dbReference type="ARBA" id="ARBA00013055"/>
    </source>
</evidence>
<dbReference type="SUPFAM" id="SSF110849">
    <property type="entry name" value="ParB/Sulfiredoxin"/>
    <property type="match status" value="1"/>
</dbReference>
<reference evidence="11 12" key="1">
    <citation type="submission" date="2021-12" db="EMBL/GenBank/DDBJ databases">
        <title>High titer production of polyol ester of fatty acids by Rhodotorula paludigena BS15 towards product separation-free biomass refinery.</title>
        <authorList>
            <person name="Mano J."/>
            <person name="Ono H."/>
            <person name="Tanaka T."/>
            <person name="Naito K."/>
            <person name="Sushida H."/>
            <person name="Ike M."/>
            <person name="Tokuyasu K."/>
            <person name="Kitaoka M."/>
        </authorList>
    </citation>
    <scope>NUCLEOTIDE SEQUENCE [LARGE SCALE GENOMIC DNA]</scope>
    <source>
        <strain evidence="11 12">BS15</strain>
    </source>
</reference>
<keyword evidence="12" id="KW-1185">Reference proteome</keyword>
<keyword evidence="6" id="KW-0560">Oxidoreductase</keyword>
<comment type="caution">
    <text evidence="11">The sequence shown here is derived from an EMBL/GenBank/DDBJ whole genome shotgun (WGS) entry which is preliminary data.</text>
</comment>
<dbReference type="AlphaFoldDB" id="A0AAV5GAZ0"/>
<dbReference type="GO" id="GO:0034599">
    <property type="term" value="P:cellular response to oxidative stress"/>
    <property type="evidence" value="ECO:0007669"/>
    <property type="project" value="TreeGrafter"/>
</dbReference>
<comment type="similarity">
    <text evidence="1">Belongs to the sulfiredoxin family.</text>
</comment>
<dbReference type="Pfam" id="PF02195">
    <property type="entry name" value="ParB_N"/>
    <property type="match status" value="1"/>
</dbReference>
<gene>
    <name evidence="11" type="ORF">Rhopal_002707-T1</name>
</gene>
<comment type="catalytic activity">
    <reaction evidence="8">
        <text>S-hydroxy-S-oxy-L-cysteinyl-[peroxiredoxin] + [protein]-dithiol + ATP = S-hydroxy-L-cysteinyl-[peroxiredoxin] + [protein]-disulfide + ADP + phosphate</text>
        <dbReference type="Rhea" id="RHEA:17545"/>
        <dbReference type="Rhea" id="RHEA-COMP:10593"/>
        <dbReference type="Rhea" id="RHEA-COMP:10594"/>
        <dbReference type="Rhea" id="RHEA-COMP:13681"/>
        <dbReference type="Rhea" id="RHEA-COMP:17976"/>
        <dbReference type="ChEBI" id="CHEBI:29950"/>
        <dbReference type="ChEBI" id="CHEBI:30616"/>
        <dbReference type="ChEBI" id="CHEBI:43474"/>
        <dbReference type="ChEBI" id="CHEBI:50058"/>
        <dbReference type="ChEBI" id="CHEBI:61973"/>
        <dbReference type="ChEBI" id="CHEBI:61974"/>
        <dbReference type="ChEBI" id="CHEBI:456216"/>
        <dbReference type="EC" id="1.8.98.2"/>
    </reaction>
</comment>
<dbReference type="InterPro" id="IPR016692">
    <property type="entry name" value="Sulfiredoxin"/>
</dbReference>
<feature type="compositionally biased region" description="Polar residues" evidence="9">
    <location>
        <begin position="9"/>
        <end position="21"/>
    </location>
</feature>
<evidence type="ECO:0000313" key="11">
    <source>
        <dbReference type="EMBL" id="GJN89720.1"/>
    </source>
</evidence>
<dbReference type="InterPro" id="IPR036086">
    <property type="entry name" value="ParB/Sulfiredoxin_sf"/>
</dbReference>
<keyword evidence="7" id="KW-1015">Disulfide bond</keyword>
<dbReference type="GO" id="GO:0032542">
    <property type="term" value="F:sulfiredoxin activity"/>
    <property type="evidence" value="ECO:0007669"/>
    <property type="project" value="InterPro"/>
</dbReference>
<sequence length="125" mass="13995">MLQAPADTPMQSQSQQPQHVNFSKFASKDAPTVQVPMKVVNRPLPSELDESKVQRFMADIQKGDDFTPIEVLRCIAPDGQNYYFAFGGCHRYEAHKRLQSETIPGRIINVPPSAIRMYLGAGCPF</sequence>
<evidence type="ECO:0000256" key="4">
    <source>
        <dbReference type="ARBA" id="ARBA00022840"/>
    </source>
</evidence>
<evidence type="ECO:0000256" key="7">
    <source>
        <dbReference type="ARBA" id="ARBA00023157"/>
    </source>
</evidence>
<evidence type="ECO:0000256" key="3">
    <source>
        <dbReference type="ARBA" id="ARBA00022741"/>
    </source>
</evidence>
<dbReference type="GO" id="GO:0005737">
    <property type="term" value="C:cytoplasm"/>
    <property type="evidence" value="ECO:0007669"/>
    <property type="project" value="TreeGrafter"/>
</dbReference>
<keyword evidence="4" id="KW-0067">ATP-binding</keyword>
<dbReference type="EC" id="1.8.98.2" evidence="2"/>
<keyword evidence="3" id="KW-0547">Nucleotide-binding</keyword>
<protein>
    <recommendedName>
        <fullName evidence="2">sulfiredoxin</fullName>
        <ecNumber evidence="2">1.8.98.2</ecNumber>
    </recommendedName>
</protein>
<evidence type="ECO:0000259" key="10">
    <source>
        <dbReference type="Pfam" id="PF02195"/>
    </source>
</evidence>
<dbReference type="CDD" id="cd16395">
    <property type="entry name" value="Srx"/>
    <property type="match status" value="1"/>
</dbReference>